<dbReference type="PANTHER" id="PTHR33663">
    <property type="entry name" value="COILED-COIL DOMAIN-CONTAINING PROTEIN 177"/>
    <property type="match status" value="1"/>
</dbReference>
<dbReference type="EMBL" id="QNUK01000313">
    <property type="protein sequence ID" value="KAF5895646.1"/>
    <property type="molecule type" value="Genomic_DNA"/>
</dbReference>
<proteinExistence type="predicted"/>
<feature type="region of interest" description="Disordered" evidence="1">
    <location>
        <begin position="1"/>
        <end position="78"/>
    </location>
</feature>
<evidence type="ECO:0000313" key="3">
    <source>
        <dbReference type="Proteomes" id="UP000727407"/>
    </source>
</evidence>
<dbReference type="OrthoDB" id="200110at2759"/>
<feature type="non-terminal residue" evidence="2">
    <location>
        <position position="174"/>
    </location>
</feature>
<dbReference type="InterPro" id="IPR029090">
    <property type="entry name" value="DUF4659"/>
</dbReference>
<sequence length="174" mass="19906">MVDPLEPEDQNKIKRPYFETPAAASEAPCLPEQDEDREKEKTALDPQEQEPQEQVASEQSPQVSQLQNSEPEHPKLHLDLYNFDSPVAEGSRYVLTSPRSLEACARCGVKPVELLPRLLSDFAREAPGHSMRVATGMFEVYEKDRHAKLRQCRDERERIVQEEKRKALQVALNN</sequence>
<dbReference type="PANTHER" id="PTHR33663:SF1">
    <property type="entry name" value="COILED-COIL DOMAIN-CONTAINING PROTEIN 177"/>
    <property type="match status" value="1"/>
</dbReference>
<organism evidence="2 3">
    <name type="scientific">Clarias magur</name>
    <name type="common">Asian catfish</name>
    <name type="synonym">Macropteronotus magur</name>
    <dbReference type="NCBI Taxonomy" id="1594786"/>
    <lineage>
        <taxon>Eukaryota</taxon>
        <taxon>Metazoa</taxon>
        <taxon>Chordata</taxon>
        <taxon>Craniata</taxon>
        <taxon>Vertebrata</taxon>
        <taxon>Euteleostomi</taxon>
        <taxon>Actinopterygii</taxon>
        <taxon>Neopterygii</taxon>
        <taxon>Teleostei</taxon>
        <taxon>Ostariophysi</taxon>
        <taxon>Siluriformes</taxon>
        <taxon>Clariidae</taxon>
        <taxon>Clarias</taxon>
    </lineage>
</organism>
<dbReference type="AlphaFoldDB" id="A0A8J4TEA5"/>
<feature type="compositionally biased region" description="Polar residues" evidence="1">
    <location>
        <begin position="52"/>
        <end position="69"/>
    </location>
</feature>
<comment type="caution">
    <text evidence="2">The sequence shown here is derived from an EMBL/GenBank/DDBJ whole genome shotgun (WGS) entry which is preliminary data.</text>
</comment>
<name>A0A8J4TEA5_CLAMG</name>
<gene>
    <name evidence="2" type="ORF">DAT39_014644</name>
</gene>
<protein>
    <submittedName>
        <fullName evidence="2">Coiled-coil domain-containing protein</fullName>
    </submittedName>
</protein>
<evidence type="ECO:0000313" key="2">
    <source>
        <dbReference type="EMBL" id="KAF5895646.1"/>
    </source>
</evidence>
<reference evidence="2" key="1">
    <citation type="submission" date="2020-07" db="EMBL/GenBank/DDBJ databases">
        <title>Clarias magur genome sequencing, assembly and annotation.</title>
        <authorList>
            <person name="Kushwaha B."/>
            <person name="Kumar R."/>
            <person name="Das P."/>
            <person name="Joshi C.G."/>
            <person name="Kumar D."/>
            <person name="Nagpure N.S."/>
            <person name="Pandey M."/>
            <person name="Agarwal S."/>
            <person name="Srivastava S."/>
            <person name="Singh M."/>
            <person name="Sahoo L."/>
            <person name="Jayasankar P."/>
            <person name="Meher P.K."/>
            <person name="Koringa P.G."/>
            <person name="Iquebal M.A."/>
            <person name="Das S.P."/>
            <person name="Bit A."/>
            <person name="Patnaik S."/>
            <person name="Patel N."/>
            <person name="Shah T.M."/>
            <person name="Hinsu A."/>
            <person name="Jena J.K."/>
        </authorList>
    </citation>
    <scope>NUCLEOTIDE SEQUENCE</scope>
    <source>
        <strain evidence="2">CIFAMagur01</strain>
        <tissue evidence="2">Testis</tissue>
    </source>
</reference>
<dbReference type="Proteomes" id="UP000727407">
    <property type="component" value="Unassembled WGS sequence"/>
</dbReference>
<accession>A0A8J4TEA5</accession>
<evidence type="ECO:0000256" key="1">
    <source>
        <dbReference type="SAM" id="MobiDB-lite"/>
    </source>
</evidence>
<keyword evidence="3" id="KW-1185">Reference proteome</keyword>